<evidence type="ECO:0000256" key="1">
    <source>
        <dbReference type="ARBA" id="ARBA00004255"/>
    </source>
</evidence>
<evidence type="ECO:0000256" key="2">
    <source>
        <dbReference type="ARBA" id="ARBA00007284"/>
    </source>
</evidence>
<keyword evidence="5" id="KW-0472">Membrane</keyword>
<evidence type="ECO:0000256" key="3">
    <source>
        <dbReference type="ARBA" id="ARBA00023034"/>
    </source>
</evidence>
<dbReference type="Proteomes" id="UP000187429">
    <property type="component" value="Unassembled WGS sequence"/>
</dbReference>
<dbReference type="OrthoDB" id="2189106at2759"/>
<dbReference type="InterPro" id="IPR008628">
    <property type="entry name" value="GPP34-like"/>
</dbReference>
<dbReference type="GO" id="GO:0043001">
    <property type="term" value="P:Golgi to plasma membrane protein transport"/>
    <property type="evidence" value="ECO:0007669"/>
    <property type="project" value="TreeGrafter"/>
</dbReference>
<keyword evidence="4" id="KW-0446">Lipid-binding</keyword>
<feature type="region of interest" description="Disordered" evidence="6">
    <location>
        <begin position="1"/>
        <end position="55"/>
    </location>
</feature>
<dbReference type="GO" id="GO:0000139">
    <property type="term" value="C:Golgi membrane"/>
    <property type="evidence" value="ECO:0007669"/>
    <property type="project" value="UniProtKB-SubCell"/>
</dbReference>
<dbReference type="EMBL" id="LSSM01007183">
    <property type="protein sequence ID" value="OMJ09054.1"/>
    <property type="molecule type" value="Genomic_DNA"/>
</dbReference>
<sequence>MNGGATRRRIVEASGSGNMSDGASGLRQRNNSSMKTTVESRQNSANPEPVKTNKTPKLNLLEEVLLLGLNDNETGYQLKNVRDRLCKGLTEKGVLRADKKNFLLFDKPTFPVQDFKANIVAEFPGGGAGGAVEHEQFEPYIEAALYWRGQQQKDAQMYTNLSEADTDSMQVEEVVAAVLCVFRKMDKVI</sequence>
<dbReference type="InterPro" id="IPR038261">
    <property type="entry name" value="GPP34-like_sf"/>
</dbReference>
<comment type="subcellular location">
    <subcellularLocation>
        <location evidence="1">Golgi apparatus membrane</location>
        <topology evidence="1">Peripheral membrane protein</topology>
        <orientation evidence="1">Cytoplasmic side</orientation>
    </subcellularLocation>
</comment>
<dbReference type="Gene3D" id="1.10.3630.10">
    <property type="entry name" value="yeast vps74-n-term truncation variant domain like"/>
    <property type="match status" value="2"/>
</dbReference>
<gene>
    <name evidence="7" type="ORF">AYI69_g10838</name>
</gene>
<dbReference type="GO" id="GO:0005802">
    <property type="term" value="C:trans-Golgi network"/>
    <property type="evidence" value="ECO:0007669"/>
    <property type="project" value="TreeGrafter"/>
</dbReference>
<dbReference type="GO" id="GO:0007030">
    <property type="term" value="P:Golgi organization"/>
    <property type="evidence" value="ECO:0007669"/>
    <property type="project" value="TreeGrafter"/>
</dbReference>
<dbReference type="GO" id="GO:0070273">
    <property type="term" value="F:phosphatidylinositol-4-phosphate binding"/>
    <property type="evidence" value="ECO:0007669"/>
    <property type="project" value="InterPro"/>
</dbReference>
<accession>A0A1R1X363</accession>
<reference evidence="8" key="1">
    <citation type="submission" date="2017-01" db="EMBL/GenBank/DDBJ databases">
        <authorList>
            <person name="Wang Y."/>
            <person name="White M."/>
            <person name="Kvist S."/>
            <person name="Moncalvo J.-M."/>
        </authorList>
    </citation>
    <scope>NUCLEOTIDE SEQUENCE [LARGE SCALE GENOMIC DNA]</scope>
    <source>
        <strain evidence="8">ID-206-W2</strain>
    </source>
</reference>
<comment type="similarity">
    <text evidence="2">Belongs to the GOLPH3/VPS74 family.</text>
</comment>
<dbReference type="GO" id="GO:0006890">
    <property type="term" value="P:retrograde vesicle-mediated transport, Golgi to endoplasmic reticulum"/>
    <property type="evidence" value="ECO:0007669"/>
    <property type="project" value="TreeGrafter"/>
</dbReference>
<comment type="caution">
    <text evidence="7">The sequence shown here is derived from an EMBL/GenBank/DDBJ whole genome shotgun (WGS) entry which is preliminary data.</text>
</comment>
<keyword evidence="3" id="KW-0333">Golgi apparatus</keyword>
<evidence type="ECO:0000313" key="8">
    <source>
        <dbReference type="Proteomes" id="UP000187429"/>
    </source>
</evidence>
<dbReference type="PANTHER" id="PTHR12704:SF2">
    <property type="entry name" value="GOLGI PHOSPHOPROTEIN 3 HOMOLOG SAURON"/>
    <property type="match status" value="1"/>
</dbReference>
<evidence type="ECO:0000256" key="5">
    <source>
        <dbReference type="ARBA" id="ARBA00023136"/>
    </source>
</evidence>
<evidence type="ECO:0000256" key="4">
    <source>
        <dbReference type="ARBA" id="ARBA00023121"/>
    </source>
</evidence>
<evidence type="ECO:0000256" key="6">
    <source>
        <dbReference type="SAM" id="MobiDB-lite"/>
    </source>
</evidence>
<dbReference type="GO" id="GO:0048194">
    <property type="term" value="P:Golgi vesicle budding"/>
    <property type="evidence" value="ECO:0007669"/>
    <property type="project" value="TreeGrafter"/>
</dbReference>
<dbReference type="GO" id="GO:0005829">
    <property type="term" value="C:cytosol"/>
    <property type="evidence" value="ECO:0007669"/>
    <property type="project" value="TreeGrafter"/>
</dbReference>
<protein>
    <submittedName>
        <fullName evidence="7">Vacuolar protein sorting-associated protein 74</fullName>
    </submittedName>
</protein>
<feature type="compositionally biased region" description="Polar residues" evidence="6">
    <location>
        <begin position="15"/>
        <end position="55"/>
    </location>
</feature>
<evidence type="ECO:0000313" key="7">
    <source>
        <dbReference type="EMBL" id="OMJ09054.1"/>
    </source>
</evidence>
<name>A0A1R1X363_9FUNG</name>
<dbReference type="PANTHER" id="PTHR12704">
    <property type="entry name" value="TRANS-GOLGI PROTEIN GMX33"/>
    <property type="match status" value="1"/>
</dbReference>
<keyword evidence="8" id="KW-1185">Reference proteome</keyword>
<proteinExistence type="inferred from homology"/>
<dbReference type="GO" id="GO:0031985">
    <property type="term" value="C:Golgi cisterna"/>
    <property type="evidence" value="ECO:0007669"/>
    <property type="project" value="TreeGrafter"/>
</dbReference>
<dbReference type="AlphaFoldDB" id="A0A1R1X363"/>
<organism evidence="7 8">
    <name type="scientific">Smittium culicis</name>
    <dbReference type="NCBI Taxonomy" id="133412"/>
    <lineage>
        <taxon>Eukaryota</taxon>
        <taxon>Fungi</taxon>
        <taxon>Fungi incertae sedis</taxon>
        <taxon>Zoopagomycota</taxon>
        <taxon>Kickxellomycotina</taxon>
        <taxon>Harpellomycetes</taxon>
        <taxon>Harpellales</taxon>
        <taxon>Legeriomycetaceae</taxon>
        <taxon>Smittium</taxon>
    </lineage>
</organism>